<dbReference type="InterPro" id="IPR050603">
    <property type="entry name" value="MYST_HAT"/>
</dbReference>
<reference evidence="15 16" key="1">
    <citation type="submission" date="2017-08" db="EMBL/GenBank/DDBJ databases">
        <title>Acidophilic green algal genome provides insights into adaptation to an acidic environment.</title>
        <authorList>
            <person name="Hirooka S."/>
            <person name="Hirose Y."/>
            <person name="Kanesaki Y."/>
            <person name="Higuchi S."/>
            <person name="Fujiwara T."/>
            <person name="Onuma R."/>
            <person name="Era A."/>
            <person name="Ohbayashi R."/>
            <person name="Uzuka A."/>
            <person name="Nozaki H."/>
            <person name="Yoshikawa H."/>
            <person name="Miyagishima S.Y."/>
        </authorList>
    </citation>
    <scope>NUCLEOTIDE SEQUENCE [LARGE SCALE GENOMIC DNA]</scope>
    <source>
        <strain evidence="15 16">NIES-2499</strain>
    </source>
</reference>
<evidence type="ECO:0000256" key="12">
    <source>
        <dbReference type="RuleBase" id="RU361211"/>
    </source>
</evidence>
<evidence type="ECO:0000256" key="8">
    <source>
        <dbReference type="ARBA" id="ARBA00022853"/>
    </source>
</evidence>
<dbReference type="FunFam" id="3.30.60.60:FF:000001">
    <property type="entry name" value="Histone acetyltransferase"/>
    <property type="match status" value="1"/>
</dbReference>
<evidence type="ECO:0000256" key="7">
    <source>
        <dbReference type="ARBA" id="ARBA00022833"/>
    </source>
</evidence>
<protein>
    <recommendedName>
        <fullName evidence="3 12">Histone acetyltransferase</fullName>
        <ecNumber evidence="3 12">2.3.1.48</ecNumber>
    </recommendedName>
</protein>
<dbReference type="Gene3D" id="3.30.60.60">
    <property type="entry name" value="N-acetyl transferase-like"/>
    <property type="match status" value="1"/>
</dbReference>
<accession>A0A250WSG0</accession>
<dbReference type="GO" id="GO:0003712">
    <property type="term" value="F:transcription coregulator activity"/>
    <property type="evidence" value="ECO:0007669"/>
    <property type="project" value="TreeGrafter"/>
</dbReference>
<dbReference type="PANTHER" id="PTHR10615:SF161">
    <property type="entry name" value="HISTONE ACETYLTRANSFERASE KAT7"/>
    <property type="match status" value="1"/>
</dbReference>
<keyword evidence="16" id="KW-1185">Reference proteome</keyword>
<evidence type="ECO:0000256" key="6">
    <source>
        <dbReference type="ARBA" id="ARBA00022771"/>
    </source>
</evidence>
<dbReference type="OrthoDB" id="787137at2759"/>
<feature type="compositionally biased region" description="Basic and acidic residues" evidence="13">
    <location>
        <begin position="133"/>
        <end position="152"/>
    </location>
</feature>
<dbReference type="Gene3D" id="3.40.630.30">
    <property type="match status" value="1"/>
</dbReference>
<evidence type="ECO:0000256" key="11">
    <source>
        <dbReference type="PIRSR" id="PIRSR602717-51"/>
    </source>
</evidence>
<evidence type="ECO:0000313" key="16">
    <source>
        <dbReference type="Proteomes" id="UP000232323"/>
    </source>
</evidence>
<dbReference type="GO" id="GO:0003682">
    <property type="term" value="F:chromatin binding"/>
    <property type="evidence" value="ECO:0007669"/>
    <property type="project" value="TreeGrafter"/>
</dbReference>
<gene>
    <name evidence="15" type="ORF">CEUSTIGMA_g1164.t1</name>
</gene>
<dbReference type="FunFam" id="1.10.10.10:FF:000022">
    <property type="entry name" value="Histone acetyltransferase"/>
    <property type="match status" value="1"/>
</dbReference>
<dbReference type="AlphaFoldDB" id="A0A250WSG0"/>
<evidence type="ECO:0000256" key="3">
    <source>
        <dbReference type="ARBA" id="ARBA00013184"/>
    </source>
</evidence>
<dbReference type="Pfam" id="PF17772">
    <property type="entry name" value="zf-MYST"/>
    <property type="match status" value="1"/>
</dbReference>
<keyword evidence="8" id="KW-0156">Chromatin regulator</keyword>
<evidence type="ECO:0000256" key="2">
    <source>
        <dbReference type="ARBA" id="ARBA00010107"/>
    </source>
</evidence>
<dbReference type="InterPro" id="IPR036388">
    <property type="entry name" value="WH-like_DNA-bd_sf"/>
</dbReference>
<feature type="region of interest" description="Disordered" evidence="13">
    <location>
        <begin position="1"/>
        <end position="37"/>
    </location>
</feature>
<dbReference type="STRING" id="1157962.A0A250WSG0"/>
<evidence type="ECO:0000313" key="15">
    <source>
        <dbReference type="EMBL" id="GAX73711.1"/>
    </source>
</evidence>
<proteinExistence type="inferred from homology"/>
<comment type="catalytic activity">
    <reaction evidence="12">
        <text>L-lysyl-[protein] + acetyl-CoA = N(6)-acetyl-L-lysyl-[protein] + CoA + H(+)</text>
        <dbReference type="Rhea" id="RHEA:45948"/>
        <dbReference type="Rhea" id="RHEA-COMP:9752"/>
        <dbReference type="Rhea" id="RHEA-COMP:10731"/>
        <dbReference type="ChEBI" id="CHEBI:15378"/>
        <dbReference type="ChEBI" id="CHEBI:29969"/>
        <dbReference type="ChEBI" id="CHEBI:57287"/>
        <dbReference type="ChEBI" id="CHEBI:57288"/>
        <dbReference type="ChEBI" id="CHEBI:61930"/>
        <dbReference type="EC" id="2.3.1.48"/>
    </reaction>
</comment>
<dbReference type="GO" id="GO:0008270">
    <property type="term" value="F:zinc ion binding"/>
    <property type="evidence" value="ECO:0007669"/>
    <property type="project" value="UniProtKB-KW"/>
</dbReference>
<dbReference type="GO" id="GO:0004402">
    <property type="term" value="F:histone acetyltransferase activity"/>
    <property type="evidence" value="ECO:0007669"/>
    <property type="project" value="InterPro"/>
</dbReference>
<dbReference type="InterPro" id="IPR025995">
    <property type="entry name" value="Tudor-knot"/>
</dbReference>
<dbReference type="SUPFAM" id="SSF54160">
    <property type="entry name" value="Chromo domain-like"/>
    <property type="match status" value="1"/>
</dbReference>
<dbReference type="Pfam" id="PF11717">
    <property type="entry name" value="Tudor-knot"/>
    <property type="match status" value="1"/>
</dbReference>
<comment type="caution">
    <text evidence="15">The sequence shown here is derived from an EMBL/GenBank/DDBJ whole genome shotgun (WGS) entry which is preliminary data.</text>
</comment>
<dbReference type="InterPro" id="IPR016197">
    <property type="entry name" value="Chromo-like_dom_sf"/>
</dbReference>
<evidence type="ECO:0000256" key="5">
    <source>
        <dbReference type="ARBA" id="ARBA00022723"/>
    </source>
</evidence>
<evidence type="ECO:0000259" key="14">
    <source>
        <dbReference type="PROSITE" id="PS51726"/>
    </source>
</evidence>
<keyword evidence="7" id="KW-0862">Zinc</keyword>
<feature type="active site" description="Proton donor/acceptor" evidence="11">
    <location>
        <position position="348"/>
    </location>
</feature>
<dbReference type="Gene3D" id="1.10.10.10">
    <property type="entry name" value="Winged helix-like DNA-binding domain superfamily/Winged helix DNA-binding domain"/>
    <property type="match status" value="1"/>
</dbReference>
<evidence type="ECO:0000256" key="9">
    <source>
        <dbReference type="ARBA" id="ARBA00022990"/>
    </source>
</evidence>
<feature type="domain" description="MYST-type HAT" evidence="14">
    <location>
        <begin position="155"/>
        <end position="444"/>
    </location>
</feature>
<keyword evidence="6" id="KW-0863">Zinc-finger</keyword>
<evidence type="ECO:0000256" key="4">
    <source>
        <dbReference type="ARBA" id="ARBA00022679"/>
    </source>
</evidence>
<comment type="similarity">
    <text evidence="2 12">Belongs to the MYST (SAS/MOZ) family.</text>
</comment>
<name>A0A250WSG0_9CHLO</name>
<dbReference type="GO" id="GO:0006357">
    <property type="term" value="P:regulation of transcription by RNA polymerase II"/>
    <property type="evidence" value="ECO:0007669"/>
    <property type="project" value="TreeGrafter"/>
</dbReference>
<dbReference type="Gene3D" id="2.30.30.140">
    <property type="match status" value="1"/>
</dbReference>
<keyword evidence="5" id="KW-0479">Metal-binding</keyword>
<dbReference type="EC" id="2.3.1.48" evidence="3 12"/>
<dbReference type="GO" id="GO:0000785">
    <property type="term" value="C:chromatin"/>
    <property type="evidence" value="ECO:0007669"/>
    <property type="project" value="TreeGrafter"/>
</dbReference>
<dbReference type="SUPFAM" id="SSF55729">
    <property type="entry name" value="Acyl-CoA N-acyltransferases (Nat)"/>
    <property type="match status" value="1"/>
</dbReference>
<dbReference type="FunFam" id="3.40.630.30:FF:000002">
    <property type="entry name" value="Histone acetyltransferase"/>
    <property type="match status" value="1"/>
</dbReference>
<keyword evidence="4" id="KW-0808">Transferase</keyword>
<dbReference type="EMBL" id="BEGY01000004">
    <property type="protein sequence ID" value="GAX73711.1"/>
    <property type="molecule type" value="Genomic_DNA"/>
</dbReference>
<feature type="region of interest" description="Disordered" evidence="13">
    <location>
        <begin position="133"/>
        <end position="156"/>
    </location>
</feature>
<evidence type="ECO:0000256" key="10">
    <source>
        <dbReference type="ARBA" id="ARBA00023242"/>
    </source>
</evidence>
<keyword evidence="9" id="KW-0007">Acetylation</keyword>
<dbReference type="Proteomes" id="UP000232323">
    <property type="component" value="Unassembled WGS sequence"/>
</dbReference>
<keyword evidence="10 12" id="KW-0539">Nucleus</keyword>
<sequence>MIENKLVKMTNVDDRAGSSRHAGPSPRNHAMQNGNTSHRQQYEVGQKVTCLMSFDGQPRQAEILERKNDRGSYSYYVHYLEQDKRLDEWVTPDKLSPASLTPRYIARADTLPDLLSPTGDPMKVTRRFKRKLEENNHVTDDHGGDHGHEKEHHGHKVKTIQVVEFGRFEMDTWYYSPYPEPYSSQHKLYICEYTLKYFRKKKTLIRHLAKLDLRHPPGDEIYRSPPPPLGQPNYVGGAVTSPPISVFEVDGKKAKVYCQNLCLLSKLFLDHKTLYYDVDPFLFYVMCERDEAGYHMVGYFSKEKQCMEEYNLACILTLPCYQRRGYGKFLIAFAYELSRREGRVGTPERPLSDLGLVSFRSYWTKVLLEHLRSVKGDVSIKEVSDATMIRGQDIVDTLTTLGMIKYWKGTHLIHGDPKVAQDHLSKLPVQVTIDVDPTCLHWQPMLAAPSRKRP</sequence>
<evidence type="ECO:0000256" key="1">
    <source>
        <dbReference type="ARBA" id="ARBA00004123"/>
    </source>
</evidence>
<dbReference type="GO" id="GO:0005634">
    <property type="term" value="C:nucleus"/>
    <property type="evidence" value="ECO:0007669"/>
    <property type="project" value="UniProtKB-SubCell"/>
</dbReference>
<dbReference type="InterPro" id="IPR002717">
    <property type="entry name" value="HAT_MYST-type"/>
</dbReference>
<dbReference type="Pfam" id="PF01853">
    <property type="entry name" value="MOZ_SAS"/>
    <property type="match status" value="1"/>
</dbReference>
<dbReference type="InterPro" id="IPR016181">
    <property type="entry name" value="Acyl_CoA_acyltransferase"/>
</dbReference>
<dbReference type="PANTHER" id="PTHR10615">
    <property type="entry name" value="HISTONE ACETYLTRANSFERASE"/>
    <property type="match status" value="1"/>
</dbReference>
<comment type="subcellular location">
    <subcellularLocation>
        <location evidence="1 12">Nucleus</location>
    </subcellularLocation>
</comment>
<dbReference type="PROSITE" id="PS51726">
    <property type="entry name" value="MYST_HAT"/>
    <property type="match status" value="1"/>
</dbReference>
<organism evidence="15 16">
    <name type="scientific">Chlamydomonas eustigma</name>
    <dbReference type="NCBI Taxonomy" id="1157962"/>
    <lineage>
        <taxon>Eukaryota</taxon>
        <taxon>Viridiplantae</taxon>
        <taxon>Chlorophyta</taxon>
        <taxon>core chlorophytes</taxon>
        <taxon>Chlorophyceae</taxon>
        <taxon>CS clade</taxon>
        <taxon>Chlamydomonadales</taxon>
        <taxon>Chlamydomonadaceae</taxon>
        <taxon>Chlamydomonas</taxon>
    </lineage>
</organism>
<evidence type="ECO:0000256" key="13">
    <source>
        <dbReference type="SAM" id="MobiDB-lite"/>
    </source>
</evidence>
<dbReference type="InterPro" id="IPR040706">
    <property type="entry name" value="Zf-MYST"/>
</dbReference>